<feature type="coiled-coil region" evidence="3">
    <location>
        <begin position="131"/>
        <end position="184"/>
    </location>
</feature>
<comment type="similarity">
    <text evidence="1">Belongs to the OPA3 family.</text>
</comment>
<protein>
    <recommendedName>
        <fullName evidence="7">OPA3-like protein</fullName>
    </recommendedName>
</protein>
<evidence type="ECO:0000313" key="5">
    <source>
        <dbReference type="EMBL" id="CCO19616.1"/>
    </source>
</evidence>
<feature type="region of interest" description="Disordered" evidence="4">
    <location>
        <begin position="192"/>
        <end position="211"/>
    </location>
</feature>
<evidence type="ECO:0000313" key="6">
    <source>
        <dbReference type="Proteomes" id="UP000198341"/>
    </source>
</evidence>
<dbReference type="Pfam" id="PF07047">
    <property type="entry name" value="OPA3"/>
    <property type="match status" value="1"/>
</dbReference>
<evidence type="ECO:0008006" key="7">
    <source>
        <dbReference type="Google" id="ProtNLM"/>
    </source>
</evidence>
<organism evidence="5 6">
    <name type="scientific">Bathycoccus prasinos</name>
    <dbReference type="NCBI Taxonomy" id="41875"/>
    <lineage>
        <taxon>Eukaryota</taxon>
        <taxon>Viridiplantae</taxon>
        <taxon>Chlorophyta</taxon>
        <taxon>Mamiellophyceae</taxon>
        <taxon>Mamiellales</taxon>
        <taxon>Bathycoccaceae</taxon>
        <taxon>Bathycoccus</taxon>
    </lineage>
</organism>
<dbReference type="GO" id="GO:0019216">
    <property type="term" value="P:regulation of lipid metabolic process"/>
    <property type="evidence" value="ECO:0007669"/>
    <property type="project" value="TreeGrafter"/>
</dbReference>
<evidence type="ECO:0000256" key="1">
    <source>
        <dbReference type="ARBA" id="ARBA00007584"/>
    </source>
</evidence>
<dbReference type="Proteomes" id="UP000198341">
    <property type="component" value="Chromosome 14"/>
</dbReference>
<dbReference type="EMBL" id="FO082265">
    <property type="protein sequence ID" value="CCO19616.1"/>
    <property type="molecule type" value="Genomic_DNA"/>
</dbReference>
<evidence type="ECO:0000256" key="4">
    <source>
        <dbReference type="SAM" id="MobiDB-lite"/>
    </source>
</evidence>
<dbReference type="PANTHER" id="PTHR12499">
    <property type="entry name" value="OPTIC ATROPHY 3 PROTEIN OPA3"/>
    <property type="match status" value="1"/>
</dbReference>
<reference evidence="5 6" key="1">
    <citation type="submission" date="2011-10" db="EMBL/GenBank/DDBJ databases">
        <authorList>
            <person name="Genoscope - CEA"/>
        </authorList>
    </citation>
    <scope>NUCLEOTIDE SEQUENCE [LARGE SCALE GENOMIC DNA]</scope>
    <source>
        <strain evidence="5 6">RCC 1105</strain>
    </source>
</reference>
<keyword evidence="2 3" id="KW-0175">Coiled coil</keyword>
<dbReference type="RefSeq" id="XP_007509159.1">
    <property type="nucleotide sequence ID" value="XM_007509097.1"/>
</dbReference>
<gene>
    <name evidence="5" type="ordered locus">Bathy14g00220</name>
</gene>
<sequence>MALYVKAFSLVLKTVSKPMAKSLKSFIVSQPELKKTCISLAQKINVMYSYIVLEAPIPRKPATTTVMDTKSGKPLEIVVTRGRSKSSSGASSSSHHQYVKPLSDDVALTNGAELVSEIFLFSVAGGLVYWEAEKSNEREREKKKIAAVERQQLTKLMELTKESLEDVVEELEELKRWRETVREKNYKDFVEKAAFDDNNNDNRSSRTDETG</sequence>
<proteinExistence type="inferred from homology"/>
<dbReference type="OrthoDB" id="2129069at2759"/>
<keyword evidence="6" id="KW-1185">Reference proteome</keyword>
<accession>K8ENI2</accession>
<dbReference type="KEGG" id="bpg:Bathy14g00220"/>
<evidence type="ECO:0000256" key="2">
    <source>
        <dbReference type="ARBA" id="ARBA00023054"/>
    </source>
</evidence>
<dbReference type="AlphaFoldDB" id="K8ENI2"/>
<dbReference type="GeneID" id="19011734"/>
<dbReference type="PANTHER" id="PTHR12499:SF0">
    <property type="entry name" value="OPTIC ATROPHY 3 PROTEIN"/>
    <property type="match status" value="1"/>
</dbReference>
<evidence type="ECO:0000256" key="3">
    <source>
        <dbReference type="SAM" id="Coils"/>
    </source>
</evidence>
<dbReference type="InterPro" id="IPR010754">
    <property type="entry name" value="OPA3-like"/>
</dbReference>
<dbReference type="GO" id="GO:0005739">
    <property type="term" value="C:mitochondrion"/>
    <property type="evidence" value="ECO:0007669"/>
    <property type="project" value="TreeGrafter"/>
</dbReference>
<name>K8ENI2_9CHLO</name>